<protein>
    <submittedName>
        <fullName evidence="1">Uncharacterized protein</fullName>
    </submittedName>
</protein>
<evidence type="ECO:0000313" key="1">
    <source>
        <dbReference type="EMBL" id="OAH51112.1"/>
    </source>
</evidence>
<dbReference type="RefSeq" id="WP_064001620.1">
    <property type="nucleotide sequence ID" value="NZ_LSTV01000001.1"/>
</dbReference>
<reference evidence="1 2" key="1">
    <citation type="submission" date="2016-02" db="EMBL/GenBank/DDBJ databases">
        <authorList>
            <person name="Wen L."/>
            <person name="He K."/>
            <person name="Yang H."/>
        </authorList>
    </citation>
    <scope>NUCLEOTIDE SEQUENCE [LARGE SCALE GENOMIC DNA]</scope>
    <source>
        <strain evidence="1 2">CD11_3</strain>
    </source>
</reference>
<name>A0A177KCK2_9MICO</name>
<dbReference type="OrthoDB" id="5072576at2"/>
<sequence>MFVDSETLRALPTRRPADAAPRASRIQWDLIAEDRYEVRIAGEVAGYIDVVGAVYVVLSGPRYDRAEEVAQTLVWSTATTALDQHRARG</sequence>
<accession>A0A177KCK2</accession>
<dbReference type="Proteomes" id="UP000076998">
    <property type="component" value="Unassembled WGS sequence"/>
</dbReference>
<gene>
    <name evidence="1" type="ORF">AYL44_02215</name>
</gene>
<comment type="caution">
    <text evidence="1">The sequence shown here is derived from an EMBL/GenBank/DDBJ whole genome shotgun (WGS) entry which is preliminary data.</text>
</comment>
<organism evidence="1 2">
    <name type="scientific">Microbacterium oleivorans</name>
    <dbReference type="NCBI Taxonomy" id="273677"/>
    <lineage>
        <taxon>Bacteria</taxon>
        <taxon>Bacillati</taxon>
        <taxon>Actinomycetota</taxon>
        <taxon>Actinomycetes</taxon>
        <taxon>Micrococcales</taxon>
        <taxon>Microbacteriaceae</taxon>
        <taxon>Microbacterium</taxon>
    </lineage>
</organism>
<proteinExistence type="predicted"/>
<evidence type="ECO:0000313" key="2">
    <source>
        <dbReference type="Proteomes" id="UP000076998"/>
    </source>
</evidence>
<dbReference type="AlphaFoldDB" id="A0A177KCK2"/>
<dbReference type="EMBL" id="LSTV01000001">
    <property type="protein sequence ID" value="OAH51112.1"/>
    <property type="molecule type" value="Genomic_DNA"/>
</dbReference>